<dbReference type="InterPro" id="IPR036259">
    <property type="entry name" value="MFS_trans_sf"/>
</dbReference>
<accession>A0A428ZCL3</accession>
<dbReference type="Gene3D" id="1.20.1250.20">
    <property type="entry name" value="MFS general substrate transporter like domains"/>
    <property type="match status" value="1"/>
</dbReference>
<dbReference type="EMBL" id="QHKI01000011">
    <property type="protein sequence ID" value="RSM85814.1"/>
    <property type="molecule type" value="Genomic_DNA"/>
</dbReference>
<evidence type="ECO:0000256" key="3">
    <source>
        <dbReference type="ARBA" id="ARBA00022692"/>
    </source>
</evidence>
<sequence length="372" mass="38476">MILDALEVSIVLLAIPVIAADLDSSLWTAQWLMSGFAVGFAAGLLPGPALAARWGRRTTYLGATALFVLASLAGGLTSSIAVLIASRALKGFSAALTAPAGLAVITTAFPEGAPQRKAVAIYSLFGATGFTIGLLLSGVLVEVGWSWVFLFPAPIALALLIAAWLTLPRDAPQPPKITLSLLLKGNLTRSAIGAATLHGAYVSVLVLITLHLYHEFAWRPWQIAVALLPACLPLLISVPFAGQLVARFGATRLIAAGATAALCGELLYLTQPAPDSYLTGPLPVLLLVEAGFVLSFAALNMKATSTVAPNFRPAAVALYQTAVQIGGIVLLPLVTALLDDQQDPRAPLIFVTAAGLVGITAAVTGLRAKVHS</sequence>
<dbReference type="InterPro" id="IPR011701">
    <property type="entry name" value="MFS"/>
</dbReference>
<evidence type="ECO:0000256" key="6">
    <source>
        <dbReference type="SAM" id="Phobius"/>
    </source>
</evidence>
<dbReference type="OrthoDB" id="7375466at2"/>
<feature type="transmembrane region" description="Helical" evidence="6">
    <location>
        <begin position="63"/>
        <end position="85"/>
    </location>
</feature>
<feature type="transmembrane region" description="Helical" evidence="6">
    <location>
        <begin position="147"/>
        <end position="167"/>
    </location>
</feature>
<feature type="transmembrane region" description="Helical" evidence="6">
    <location>
        <begin position="187"/>
        <end position="214"/>
    </location>
</feature>
<evidence type="ECO:0000256" key="5">
    <source>
        <dbReference type="ARBA" id="ARBA00023136"/>
    </source>
</evidence>
<dbReference type="PANTHER" id="PTHR42718:SF9">
    <property type="entry name" value="MAJOR FACILITATOR SUPERFAMILY MULTIDRUG TRANSPORTER MFSC"/>
    <property type="match status" value="1"/>
</dbReference>
<dbReference type="PROSITE" id="PS50850">
    <property type="entry name" value="MFS"/>
    <property type="match status" value="1"/>
</dbReference>
<dbReference type="Pfam" id="PF07690">
    <property type="entry name" value="MFS_1"/>
    <property type="match status" value="1"/>
</dbReference>
<name>A0A428ZCL3_KIBAR</name>
<evidence type="ECO:0000256" key="1">
    <source>
        <dbReference type="ARBA" id="ARBA00004651"/>
    </source>
</evidence>
<proteinExistence type="predicted"/>
<dbReference type="Proteomes" id="UP000287547">
    <property type="component" value="Unassembled WGS sequence"/>
</dbReference>
<keyword evidence="2" id="KW-0813">Transport</keyword>
<keyword evidence="4 6" id="KW-1133">Transmembrane helix</keyword>
<feature type="transmembrane region" description="Helical" evidence="6">
    <location>
        <begin position="29"/>
        <end position="51"/>
    </location>
</feature>
<evidence type="ECO:0000256" key="4">
    <source>
        <dbReference type="ARBA" id="ARBA00022989"/>
    </source>
</evidence>
<feature type="transmembrane region" description="Helical" evidence="6">
    <location>
        <begin position="253"/>
        <end position="270"/>
    </location>
</feature>
<gene>
    <name evidence="8" type="ORF">DMH04_15745</name>
</gene>
<dbReference type="GO" id="GO:0005886">
    <property type="term" value="C:plasma membrane"/>
    <property type="evidence" value="ECO:0007669"/>
    <property type="project" value="UniProtKB-SubCell"/>
</dbReference>
<keyword evidence="3 6" id="KW-0812">Transmembrane</keyword>
<feature type="transmembrane region" description="Helical" evidence="6">
    <location>
        <begin position="346"/>
        <end position="366"/>
    </location>
</feature>
<dbReference type="SUPFAM" id="SSF103473">
    <property type="entry name" value="MFS general substrate transporter"/>
    <property type="match status" value="1"/>
</dbReference>
<comment type="subcellular location">
    <subcellularLocation>
        <location evidence="1">Cell membrane</location>
        <topology evidence="1">Multi-pass membrane protein</topology>
    </subcellularLocation>
</comment>
<evidence type="ECO:0000313" key="8">
    <source>
        <dbReference type="EMBL" id="RSM85814.1"/>
    </source>
</evidence>
<dbReference type="CDD" id="cd17321">
    <property type="entry name" value="MFS_MMR_MDR_like"/>
    <property type="match status" value="1"/>
</dbReference>
<feature type="transmembrane region" description="Helical" evidence="6">
    <location>
        <begin position="121"/>
        <end position="141"/>
    </location>
</feature>
<evidence type="ECO:0000259" key="7">
    <source>
        <dbReference type="PROSITE" id="PS50850"/>
    </source>
</evidence>
<feature type="transmembrane region" description="Helical" evidence="6">
    <location>
        <begin position="220"/>
        <end position="241"/>
    </location>
</feature>
<feature type="transmembrane region" description="Helical" evidence="6">
    <location>
        <begin position="313"/>
        <end position="334"/>
    </location>
</feature>
<dbReference type="PANTHER" id="PTHR42718">
    <property type="entry name" value="MAJOR FACILITATOR SUPERFAMILY MULTIDRUG TRANSPORTER MFSC"/>
    <property type="match status" value="1"/>
</dbReference>
<protein>
    <submittedName>
        <fullName evidence="8">MFS transporter</fullName>
    </submittedName>
</protein>
<dbReference type="GO" id="GO:0022857">
    <property type="term" value="F:transmembrane transporter activity"/>
    <property type="evidence" value="ECO:0007669"/>
    <property type="project" value="InterPro"/>
</dbReference>
<keyword evidence="5 6" id="KW-0472">Membrane</keyword>
<dbReference type="AlphaFoldDB" id="A0A428ZCL3"/>
<comment type="caution">
    <text evidence="8">The sequence shown here is derived from an EMBL/GenBank/DDBJ whole genome shotgun (WGS) entry which is preliminary data.</text>
</comment>
<feature type="domain" description="Major facilitator superfamily (MFS) profile" evidence="7">
    <location>
        <begin position="1"/>
        <end position="372"/>
    </location>
</feature>
<dbReference type="InterPro" id="IPR020846">
    <property type="entry name" value="MFS_dom"/>
</dbReference>
<feature type="transmembrane region" description="Helical" evidence="6">
    <location>
        <begin position="91"/>
        <end position="109"/>
    </location>
</feature>
<evidence type="ECO:0000313" key="9">
    <source>
        <dbReference type="Proteomes" id="UP000287547"/>
    </source>
</evidence>
<reference evidence="8 9" key="1">
    <citation type="submission" date="2018-05" db="EMBL/GenBank/DDBJ databases">
        <title>Evolution of GPA BGCs.</title>
        <authorList>
            <person name="Waglechner N."/>
            <person name="Wright G.D."/>
        </authorList>
    </citation>
    <scope>NUCLEOTIDE SEQUENCE [LARGE SCALE GENOMIC DNA]</scope>
    <source>
        <strain evidence="8 9">A82846</strain>
    </source>
</reference>
<feature type="transmembrane region" description="Helical" evidence="6">
    <location>
        <begin position="282"/>
        <end position="301"/>
    </location>
</feature>
<organism evidence="8 9">
    <name type="scientific">Kibdelosporangium aridum</name>
    <dbReference type="NCBI Taxonomy" id="2030"/>
    <lineage>
        <taxon>Bacteria</taxon>
        <taxon>Bacillati</taxon>
        <taxon>Actinomycetota</taxon>
        <taxon>Actinomycetes</taxon>
        <taxon>Pseudonocardiales</taxon>
        <taxon>Pseudonocardiaceae</taxon>
        <taxon>Kibdelosporangium</taxon>
    </lineage>
</organism>
<evidence type="ECO:0000256" key="2">
    <source>
        <dbReference type="ARBA" id="ARBA00022448"/>
    </source>
</evidence>